<evidence type="ECO:0000256" key="1">
    <source>
        <dbReference type="ARBA" id="ARBA00023002"/>
    </source>
</evidence>
<dbReference type="InterPro" id="IPR050523">
    <property type="entry name" value="AKR_Detox_Biosynth"/>
</dbReference>
<gene>
    <name evidence="4" type="ORF">CYMTET_6724</name>
</gene>
<organism evidence="4 5">
    <name type="scientific">Cymbomonas tetramitiformis</name>
    <dbReference type="NCBI Taxonomy" id="36881"/>
    <lineage>
        <taxon>Eukaryota</taxon>
        <taxon>Viridiplantae</taxon>
        <taxon>Chlorophyta</taxon>
        <taxon>Pyramimonadophyceae</taxon>
        <taxon>Pyramimonadales</taxon>
        <taxon>Pyramimonadaceae</taxon>
        <taxon>Cymbomonas</taxon>
    </lineage>
</organism>
<keyword evidence="1" id="KW-0560">Oxidoreductase</keyword>
<dbReference type="Pfam" id="PF00248">
    <property type="entry name" value="Aldo_ket_red"/>
    <property type="match status" value="1"/>
</dbReference>
<feature type="non-terminal residue" evidence="4">
    <location>
        <position position="1"/>
    </location>
</feature>
<proteinExistence type="predicted"/>
<keyword evidence="2" id="KW-0812">Transmembrane</keyword>
<evidence type="ECO:0000256" key="2">
    <source>
        <dbReference type="SAM" id="Phobius"/>
    </source>
</evidence>
<dbReference type="AlphaFoldDB" id="A0AAE0GYE3"/>
<feature type="transmembrane region" description="Helical" evidence="2">
    <location>
        <begin position="259"/>
        <end position="282"/>
    </location>
</feature>
<dbReference type="Proteomes" id="UP001190700">
    <property type="component" value="Unassembled WGS sequence"/>
</dbReference>
<dbReference type="GO" id="GO:0016491">
    <property type="term" value="F:oxidoreductase activity"/>
    <property type="evidence" value="ECO:0007669"/>
    <property type="project" value="UniProtKB-KW"/>
</dbReference>
<accession>A0AAE0GYE3</accession>
<keyword evidence="2" id="KW-0472">Membrane</keyword>
<evidence type="ECO:0000313" key="5">
    <source>
        <dbReference type="Proteomes" id="UP001190700"/>
    </source>
</evidence>
<feature type="domain" description="NADP-dependent oxidoreductase" evidence="3">
    <location>
        <begin position="20"/>
        <end position="179"/>
    </location>
</feature>
<dbReference type="InterPro" id="IPR023210">
    <property type="entry name" value="NADP_OxRdtase_dom"/>
</dbReference>
<keyword evidence="2" id="KW-1133">Transmembrane helix</keyword>
<dbReference type="InterPro" id="IPR036812">
    <property type="entry name" value="NAD(P)_OxRdtase_dom_sf"/>
</dbReference>
<reference evidence="4 5" key="1">
    <citation type="journal article" date="2015" name="Genome Biol. Evol.">
        <title>Comparative Genomics of a Bacterivorous Green Alga Reveals Evolutionary Causalities and Consequences of Phago-Mixotrophic Mode of Nutrition.</title>
        <authorList>
            <person name="Burns J.A."/>
            <person name="Paasch A."/>
            <person name="Narechania A."/>
            <person name="Kim E."/>
        </authorList>
    </citation>
    <scope>NUCLEOTIDE SEQUENCE [LARGE SCALE GENOMIC DNA]</scope>
    <source>
        <strain evidence="4 5">PLY_AMNH</strain>
    </source>
</reference>
<evidence type="ECO:0000259" key="3">
    <source>
        <dbReference type="Pfam" id="PF00248"/>
    </source>
</evidence>
<dbReference type="PANTHER" id="PTHR43364:SF4">
    <property type="entry name" value="NAD(P)-LINKED OXIDOREDUCTASE SUPERFAMILY PROTEIN"/>
    <property type="match status" value="1"/>
</dbReference>
<evidence type="ECO:0000313" key="4">
    <source>
        <dbReference type="EMBL" id="KAK3285681.1"/>
    </source>
</evidence>
<comment type="caution">
    <text evidence="4">The sequence shown here is derived from an EMBL/GenBank/DDBJ whole genome shotgun (WGS) entry which is preliminary data.</text>
</comment>
<keyword evidence="5" id="KW-1185">Reference proteome</keyword>
<dbReference type="PANTHER" id="PTHR43364">
    <property type="entry name" value="NADH-SPECIFIC METHYLGLYOXAL REDUCTASE-RELATED"/>
    <property type="match status" value="1"/>
</dbReference>
<feature type="transmembrane region" description="Helical" evidence="2">
    <location>
        <begin position="309"/>
        <end position="328"/>
    </location>
</feature>
<dbReference type="EMBL" id="LGRX02001700">
    <property type="protein sequence ID" value="KAK3285681.1"/>
    <property type="molecule type" value="Genomic_DNA"/>
</dbReference>
<dbReference type="Gene3D" id="3.20.20.100">
    <property type="entry name" value="NADP-dependent oxidoreductase domain"/>
    <property type="match status" value="1"/>
</dbReference>
<sequence length="360" mass="41236">VTKQPKMRQLGDSDLTVSDICLGTMTWGKQNTEQEAHTQLSYAFDSGINFLDTAEMYPVPVEAATQGSTDRYIGTWLKNQKREDVILATKVCGRSDRVTWVREGDESPKVDRKNIMYSVEKSLMRLNTDYIDLLQIHWPDRYVPLFGAAAYDASNEYDAEPFEAQLEAFDELIRQGKIALSAQVGSVCGEKYPVGVFCAGSYARILLLFMVQSIVYKLNLHKVYQRFLREQSISMADIQISDIERWKEMLRTRDSFNQLMASIHIAWICWGCITAAFVRWHYPWIHELFNEQSVKYWEPVLQMMRNSHVYIIGIIANATMLAIIRPALRCSSSPLVMKSSSAGMMMVETGETKNKQMKQS</sequence>
<name>A0AAE0GYE3_9CHLO</name>
<dbReference type="SUPFAM" id="SSF51430">
    <property type="entry name" value="NAD(P)-linked oxidoreductase"/>
    <property type="match status" value="1"/>
</dbReference>
<protein>
    <recommendedName>
        <fullName evidence="3">NADP-dependent oxidoreductase domain-containing protein</fullName>
    </recommendedName>
</protein>